<dbReference type="RefSeq" id="WP_344626852.1">
    <property type="nucleotide sequence ID" value="NZ_BAAALD010000080.1"/>
</dbReference>
<dbReference type="Proteomes" id="UP001499987">
    <property type="component" value="Unassembled WGS sequence"/>
</dbReference>
<name>A0ABP4EIC1_9ACTN</name>
<protein>
    <submittedName>
        <fullName evidence="1">Uncharacterized protein</fullName>
    </submittedName>
</protein>
<reference evidence="2" key="1">
    <citation type="journal article" date="2019" name="Int. J. Syst. Evol. Microbiol.">
        <title>The Global Catalogue of Microorganisms (GCM) 10K type strain sequencing project: providing services to taxonomists for standard genome sequencing and annotation.</title>
        <authorList>
            <consortium name="The Broad Institute Genomics Platform"/>
            <consortium name="The Broad Institute Genome Sequencing Center for Infectious Disease"/>
            <person name="Wu L."/>
            <person name="Ma J."/>
        </authorList>
    </citation>
    <scope>NUCLEOTIDE SEQUENCE [LARGE SCALE GENOMIC DNA]</scope>
    <source>
        <strain evidence="2">JCM 13002</strain>
    </source>
</reference>
<accession>A0ABP4EIC1</accession>
<dbReference type="EMBL" id="BAAALD010000080">
    <property type="protein sequence ID" value="GAA1110774.1"/>
    <property type="molecule type" value="Genomic_DNA"/>
</dbReference>
<comment type="caution">
    <text evidence="1">The sequence shown here is derived from an EMBL/GenBank/DDBJ whole genome shotgun (WGS) entry which is preliminary data.</text>
</comment>
<organism evidence="1 2">
    <name type="scientific">Kitasatospora arboriphila</name>
    <dbReference type="NCBI Taxonomy" id="258052"/>
    <lineage>
        <taxon>Bacteria</taxon>
        <taxon>Bacillati</taxon>
        <taxon>Actinomycetota</taxon>
        <taxon>Actinomycetes</taxon>
        <taxon>Kitasatosporales</taxon>
        <taxon>Streptomycetaceae</taxon>
        <taxon>Kitasatospora</taxon>
    </lineage>
</organism>
<gene>
    <name evidence="1" type="ORF">GCM10009663_60240</name>
</gene>
<sequence>MDHPVRPPAGRQPRPQLGDLLERSAELKRGLVDYVQGPRFERQLTAALLEAAGDDLVLDETRFIGIVDHFALQHRLRDGRTPLQRYVATCPDLSEAEREMMLGWQDVVEGVFEIRAKDGDALVLLNLLDDLEYRTYSNAGRVGLRGTVKGGFVVGRIVPIVPCPGTWLISGSLAFFRKSDGPEVAEIALRAAVEHPALVFRNPDKLAQGWEQMRREREAFMAYFGTDQLVLPPAEAQNSVNAFTRHRWESARTQSDRHDPAEPFPQHLSFTLPEDLADADTVGIVYDQVEGMNFYRDYGLLDALFTDPALATSRRHASLLRSYMRDSSITPLPIQRMAAAHPDTVDAVIGKVLRKPGFTWAEHGEAWLRECKADFYQREPLPGVSVVGDRLAELVATGRR</sequence>
<evidence type="ECO:0000313" key="2">
    <source>
        <dbReference type="Proteomes" id="UP001499987"/>
    </source>
</evidence>
<evidence type="ECO:0000313" key="1">
    <source>
        <dbReference type="EMBL" id="GAA1110774.1"/>
    </source>
</evidence>
<keyword evidence="2" id="KW-1185">Reference proteome</keyword>
<proteinExistence type="predicted"/>